<dbReference type="Proteomes" id="UP000278746">
    <property type="component" value="Unassembled WGS sequence"/>
</dbReference>
<evidence type="ECO:0000256" key="1">
    <source>
        <dbReference type="SAM" id="MobiDB-lite"/>
    </source>
</evidence>
<dbReference type="AlphaFoldDB" id="A0A3M7TX71"/>
<comment type="caution">
    <text evidence="2">The sequence shown here is derived from an EMBL/GenBank/DDBJ whole genome shotgun (WGS) entry which is preliminary data.</text>
</comment>
<name>A0A3M7TX71_9BACI</name>
<keyword evidence="3" id="KW-1185">Reference proteome</keyword>
<feature type="region of interest" description="Disordered" evidence="1">
    <location>
        <begin position="90"/>
        <end position="118"/>
    </location>
</feature>
<dbReference type="EMBL" id="RHIB01000001">
    <property type="protein sequence ID" value="RNA69871.1"/>
    <property type="molecule type" value="Genomic_DNA"/>
</dbReference>
<sequence length="118" mass="13297">MSKQVKKIVIEIELSSGDEVVLSQRSGETEVNVEGEGISASIFHDLNESDDLSSDEIASRLNDKLHVKEVESVEVTFSYDDDSELVYEYEKDDESGLLQLDEEDDDDDSDEDNEDDDE</sequence>
<evidence type="ECO:0000313" key="2">
    <source>
        <dbReference type="EMBL" id="RNA69871.1"/>
    </source>
</evidence>
<evidence type="ECO:0000313" key="3">
    <source>
        <dbReference type="Proteomes" id="UP000278746"/>
    </source>
</evidence>
<proteinExistence type="predicted"/>
<protein>
    <submittedName>
        <fullName evidence="2">Uncharacterized protein</fullName>
    </submittedName>
</protein>
<organism evidence="2 3">
    <name type="scientific">Alteribacter keqinensis</name>
    <dbReference type="NCBI Taxonomy" id="2483800"/>
    <lineage>
        <taxon>Bacteria</taxon>
        <taxon>Bacillati</taxon>
        <taxon>Bacillota</taxon>
        <taxon>Bacilli</taxon>
        <taxon>Bacillales</taxon>
        <taxon>Bacillaceae</taxon>
        <taxon>Alteribacter</taxon>
    </lineage>
</organism>
<dbReference type="RefSeq" id="WP_122897383.1">
    <property type="nucleotide sequence ID" value="NZ_RHIB01000001.1"/>
</dbReference>
<gene>
    <name evidence="2" type="ORF">EBO34_08040</name>
</gene>
<accession>A0A3M7TX71</accession>
<reference evidence="2 3" key="1">
    <citation type="submission" date="2018-10" db="EMBL/GenBank/DDBJ databases">
        <title>Bacillus Keqinensis sp. nov., a moderately halophilic bacterium isolated from a saline-alkaline lake.</title>
        <authorList>
            <person name="Wang H."/>
        </authorList>
    </citation>
    <scope>NUCLEOTIDE SEQUENCE [LARGE SCALE GENOMIC DNA]</scope>
    <source>
        <strain evidence="2 3">KQ-3</strain>
    </source>
</reference>